<protein>
    <submittedName>
        <fullName evidence="1">Uncharacterized protein</fullName>
    </submittedName>
</protein>
<organism evidence="1 2">
    <name type="scientific">Hyphomicrobium sulfonivorans</name>
    <dbReference type="NCBI Taxonomy" id="121290"/>
    <lineage>
        <taxon>Bacteria</taxon>
        <taxon>Pseudomonadati</taxon>
        <taxon>Pseudomonadota</taxon>
        <taxon>Alphaproteobacteria</taxon>
        <taxon>Hyphomicrobiales</taxon>
        <taxon>Hyphomicrobiaceae</taxon>
        <taxon>Hyphomicrobium</taxon>
    </lineage>
</organism>
<proteinExistence type="predicted"/>
<gene>
    <name evidence="1" type="ORF">APY04_2117</name>
</gene>
<name>A0A109BEL8_HYPSL</name>
<comment type="caution">
    <text evidence="1">The sequence shown here is derived from an EMBL/GenBank/DDBJ whole genome shotgun (WGS) entry which is preliminary data.</text>
</comment>
<sequence length="38" mass="4220">MAPFSVVMQRKTVHALLSAFSWIYRCKAGADTQSLASF</sequence>
<dbReference type="Proteomes" id="UP000059074">
    <property type="component" value="Unassembled WGS sequence"/>
</dbReference>
<dbReference type="AlphaFoldDB" id="A0A109BEL8"/>
<reference evidence="1 2" key="1">
    <citation type="submission" date="2015-10" db="EMBL/GenBank/DDBJ databases">
        <title>Transcriptomic analysis of a linuron degrading triple-species bacterial consortium.</title>
        <authorList>
            <person name="Albers P."/>
        </authorList>
    </citation>
    <scope>NUCLEOTIDE SEQUENCE [LARGE SCALE GENOMIC DNA]</scope>
    <source>
        <strain evidence="1 2">WDL6</strain>
    </source>
</reference>
<evidence type="ECO:0000313" key="1">
    <source>
        <dbReference type="EMBL" id="KWT67130.1"/>
    </source>
</evidence>
<keyword evidence="2" id="KW-1185">Reference proteome</keyword>
<dbReference type="EMBL" id="LMTR01000066">
    <property type="protein sequence ID" value="KWT67130.1"/>
    <property type="molecule type" value="Genomic_DNA"/>
</dbReference>
<accession>A0A109BEL8</accession>
<evidence type="ECO:0000313" key="2">
    <source>
        <dbReference type="Proteomes" id="UP000059074"/>
    </source>
</evidence>
<dbReference type="PATRIC" id="fig|121290.4.peg.1408"/>